<reference evidence="1" key="1">
    <citation type="journal article" date="2014" name="Front. Microbiol.">
        <title>High frequency of phylogenetically diverse reductive dehalogenase-homologous genes in deep subseafloor sedimentary metagenomes.</title>
        <authorList>
            <person name="Kawai M."/>
            <person name="Futagami T."/>
            <person name="Toyoda A."/>
            <person name="Takaki Y."/>
            <person name="Nishi S."/>
            <person name="Hori S."/>
            <person name="Arai W."/>
            <person name="Tsubouchi T."/>
            <person name="Morono Y."/>
            <person name="Uchiyama I."/>
            <person name="Ito T."/>
            <person name="Fujiyama A."/>
            <person name="Inagaki F."/>
            <person name="Takami H."/>
        </authorList>
    </citation>
    <scope>NUCLEOTIDE SEQUENCE</scope>
    <source>
        <strain evidence="1">Expedition CK06-06</strain>
    </source>
</reference>
<evidence type="ECO:0000313" key="1">
    <source>
        <dbReference type="EMBL" id="GAG86361.1"/>
    </source>
</evidence>
<gene>
    <name evidence="1" type="ORF">S01H4_34292</name>
</gene>
<protein>
    <submittedName>
        <fullName evidence="1">Uncharacterized protein</fullName>
    </submittedName>
</protein>
<proteinExistence type="predicted"/>
<dbReference type="EMBL" id="BART01018134">
    <property type="protein sequence ID" value="GAG86361.1"/>
    <property type="molecule type" value="Genomic_DNA"/>
</dbReference>
<comment type="caution">
    <text evidence="1">The sequence shown here is derived from an EMBL/GenBank/DDBJ whole genome shotgun (WGS) entry which is preliminary data.</text>
</comment>
<sequence>MHQKQIGVSRIDTMICIEVTCTRCKIPMQCIAKIKIIGNGSIAHFLILESFSGIYKCPRCKKTVDIVVKER</sequence>
<dbReference type="AlphaFoldDB" id="X1CQ13"/>
<accession>X1CQ13</accession>
<organism evidence="1">
    <name type="scientific">marine sediment metagenome</name>
    <dbReference type="NCBI Taxonomy" id="412755"/>
    <lineage>
        <taxon>unclassified sequences</taxon>
        <taxon>metagenomes</taxon>
        <taxon>ecological metagenomes</taxon>
    </lineage>
</organism>
<name>X1CQ13_9ZZZZ</name>